<organism evidence="2 3">
    <name type="scientific">Oryza meyeriana var. granulata</name>
    <dbReference type="NCBI Taxonomy" id="110450"/>
    <lineage>
        <taxon>Eukaryota</taxon>
        <taxon>Viridiplantae</taxon>
        <taxon>Streptophyta</taxon>
        <taxon>Embryophyta</taxon>
        <taxon>Tracheophyta</taxon>
        <taxon>Spermatophyta</taxon>
        <taxon>Magnoliopsida</taxon>
        <taxon>Liliopsida</taxon>
        <taxon>Poales</taxon>
        <taxon>Poaceae</taxon>
        <taxon>BOP clade</taxon>
        <taxon>Oryzoideae</taxon>
        <taxon>Oryzeae</taxon>
        <taxon>Oryzinae</taxon>
        <taxon>Oryza</taxon>
        <taxon>Oryza meyeriana</taxon>
    </lineage>
</organism>
<feature type="compositionally biased region" description="Basic and acidic residues" evidence="1">
    <location>
        <begin position="110"/>
        <end position="131"/>
    </location>
</feature>
<gene>
    <name evidence="2" type="ORF">E2562_033722</name>
</gene>
<accession>A0A6G1CAV6</accession>
<feature type="compositionally biased region" description="Basic and acidic residues" evidence="1">
    <location>
        <begin position="1"/>
        <end position="21"/>
    </location>
</feature>
<keyword evidence="3" id="KW-1185">Reference proteome</keyword>
<comment type="caution">
    <text evidence="2">The sequence shown here is derived from an EMBL/GenBank/DDBJ whole genome shotgun (WGS) entry which is preliminary data.</text>
</comment>
<evidence type="ECO:0000313" key="2">
    <source>
        <dbReference type="EMBL" id="KAF0897127.1"/>
    </source>
</evidence>
<evidence type="ECO:0000256" key="1">
    <source>
        <dbReference type="SAM" id="MobiDB-lite"/>
    </source>
</evidence>
<dbReference type="Proteomes" id="UP000479710">
    <property type="component" value="Unassembled WGS sequence"/>
</dbReference>
<feature type="region of interest" description="Disordered" evidence="1">
    <location>
        <begin position="1"/>
        <end position="131"/>
    </location>
</feature>
<dbReference type="EMBL" id="SPHZ02000010">
    <property type="protein sequence ID" value="KAF0897127.1"/>
    <property type="molecule type" value="Genomic_DNA"/>
</dbReference>
<feature type="compositionally biased region" description="Polar residues" evidence="1">
    <location>
        <begin position="92"/>
        <end position="109"/>
    </location>
</feature>
<dbReference type="AlphaFoldDB" id="A0A6G1CAV6"/>
<reference evidence="2 3" key="1">
    <citation type="submission" date="2019-11" db="EMBL/GenBank/DDBJ databases">
        <title>Whole genome sequence of Oryza granulata.</title>
        <authorList>
            <person name="Li W."/>
        </authorList>
    </citation>
    <scope>NUCLEOTIDE SEQUENCE [LARGE SCALE GENOMIC DNA]</scope>
    <source>
        <strain evidence="3">cv. Menghai</strain>
        <tissue evidence="2">Leaf</tissue>
    </source>
</reference>
<sequence>MHRRGEGGAEGPEKTEKDKQRWWSQDVPRSVRASRLRDQHLTRSVTHRRWRIGDDRWWSDHRGEARSPDLRCNASSAASPQPATPRPERNASAGTSLSLCRQNKTTSWRRSADAGLEVRENRKETGKWRVG</sequence>
<protein>
    <submittedName>
        <fullName evidence="2">Uncharacterized protein</fullName>
    </submittedName>
</protein>
<proteinExistence type="predicted"/>
<evidence type="ECO:0000313" key="3">
    <source>
        <dbReference type="Proteomes" id="UP000479710"/>
    </source>
</evidence>
<feature type="compositionally biased region" description="Basic and acidic residues" evidence="1">
    <location>
        <begin position="51"/>
        <end position="69"/>
    </location>
</feature>
<name>A0A6G1CAV6_9ORYZ</name>